<dbReference type="OrthoDB" id="2801156at2759"/>
<protein>
    <recommendedName>
        <fullName evidence="1">Protein kinase domain-containing protein</fullName>
    </recommendedName>
</protein>
<dbReference type="Proteomes" id="UP000029665">
    <property type="component" value="Unassembled WGS sequence"/>
</dbReference>
<sequence length="613" mass="68876">MPLAAYTVLINPYGAVIYLNAEETDTASDVLSKFWKEWGDRVEERFPKLKRAEVKLLRLLEPLDSTFEDQVSAQMRKYDTTKKQTLRPHDVIGPYDPDHLTFEIAAHPWVLSLGHKKNTVAEDLHDGMVQRIREAPSPSQIARSIHTYKAEHEKGALFYNGRPLEQSAAPVSVYNLAFAKIQEKLNNLNEMNIRAEVTSFYLAGISQLFRDACELYDDEKAREQVVMNQIRKLLEISFEFRHDITTAGRSAKVTQADGVHYVLVKEQGLLEREFKAIDSCFELKNELGLGGLPDVQLAVTYEKAISQDEYTAIRAASCCPAVLINVCGPYIRFYGAVLAEVCIVQPFTDYIFLGGDPGDVEDRLVYAAKVFAIFREGLAELRDWYEKLHFHGDAIKVSERIFPSPTYAADAQSELLKTLRFVDRFDYGGSPPTASGRAGVDLRRSLFLASLNNHEVLVKFCSRYGEKAHRELAKRNPPLAPKLHACVRLVGGTTMVVMDIVPGKVTAASKQYAKQPLPSAMIRDVETALKALHEKGLVHGDVRRPNIMAITRDDGVTGAMLVDFDWAGENGKVFYPIMLNLDIAWAQGVQTGQAIRPEHDWSMFRNLGDPRQI</sequence>
<dbReference type="GO" id="GO:0004672">
    <property type="term" value="F:protein kinase activity"/>
    <property type="evidence" value="ECO:0007669"/>
    <property type="project" value="InterPro"/>
</dbReference>
<dbReference type="PROSITE" id="PS50011">
    <property type="entry name" value="PROTEIN_KINASE_DOM"/>
    <property type="match status" value="1"/>
</dbReference>
<dbReference type="EMBL" id="CCBP010000102">
    <property type="protein sequence ID" value="CDO71505.1"/>
    <property type="molecule type" value="Genomic_DNA"/>
</dbReference>
<organism evidence="2 3">
    <name type="scientific">Pycnoporus cinnabarinus</name>
    <name type="common">Cinnabar-red polypore</name>
    <name type="synonym">Trametes cinnabarina</name>
    <dbReference type="NCBI Taxonomy" id="5643"/>
    <lineage>
        <taxon>Eukaryota</taxon>
        <taxon>Fungi</taxon>
        <taxon>Dikarya</taxon>
        <taxon>Basidiomycota</taxon>
        <taxon>Agaricomycotina</taxon>
        <taxon>Agaricomycetes</taxon>
        <taxon>Polyporales</taxon>
        <taxon>Polyporaceae</taxon>
        <taxon>Trametes</taxon>
    </lineage>
</organism>
<dbReference type="InterPro" id="IPR000719">
    <property type="entry name" value="Prot_kinase_dom"/>
</dbReference>
<gene>
    <name evidence="2" type="ORF">BN946_scf184910.g4</name>
</gene>
<dbReference type="Gene3D" id="1.10.510.10">
    <property type="entry name" value="Transferase(Phosphotransferase) domain 1"/>
    <property type="match status" value="1"/>
</dbReference>
<evidence type="ECO:0000313" key="3">
    <source>
        <dbReference type="Proteomes" id="UP000029665"/>
    </source>
</evidence>
<feature type="domain" description="Protein kinase" evidence="1">
    <location>
        <begin position="281"/>
        <end position="613"/>
    </location>
</feature>
<evidence type="ECO:0000259" key="1">
    <source>
        <dbReference type="PROSITE" id="PS50011"/>
    </source>
</evidence>
<dbReference type="SUPFAM" id="SSF56112">
    <property type="entry name" value="Protein kinase-like (PK-like)"/>
    <property type="match status" value="1"/>
</dbReference>
<proteinExistence type="predicted"/>
<dbReference type="AlphaFoldDB" id="A0A060SAX0"/>
<comment type="caution">
    <text evidence="2">The sequence shown here is derived from an EMBL/GenBank/DDBJ whole genome shotgun (WGS) entry which is preliminary data.</text>
</comment>
<accession>A0A060SAX0</accession>
<name>A0A060SAX0_PYCCI</name>
<keyword evidence="3" id="KW-1185">Reference proteome</keyword>
<evidence type="ECO:0000313" key="2">
    <source>
        <dbReference type="EMBL" id="CDO71505.1"/>
    </source>
</evidence>
<dbReference type="GO" id="GO:0005524">
    <property type="term" value="F:ATP binding"/>
    <property type="evidence" value="ECO:0007669"/>
    <property type="project" value="InterPro"/>
</dbReference>
<reference evidence="2" key="1">
    <citation type="submission" date="2014-01" db="EMBL/GenBank/DDBJ databases">
        <title>The genome of the white-rot fungus Pycnoporus cinnabarinus: a basidiomycete model with a versatile arsenal for lignocellulosic biomass breakdown.</title>
        <authorList>
            <person name="Levasseur A."/>
            <person name="Lomascolo A."/>
            <person name="Ruiz-Duenas F.J."/>
            <person name="Uzan E."/>
            <person name="Piumi F."/>
            <person name="Kues U."/>
            <person name="Ram A.F.J."/>
            <person name="Murat C."/>
            <person name="Haon M."/>
            <person name="Benoit I."/>
            <person name="Arfi Y."/>
            <person name="Chevret D."/>
            <person name="Drula E."/>
            <person name="Kwon M.J."/>
            <person name="Gouret P."/>
            <person name="Lesage-Meessen L."/>
            <person name="Lombard V."/>
            <person name="Mariette J."/>
            <person name="Noirot C."/>
            <person name="Park J."/>
            <person name="Patyshakuliyeva A."/>
            <person name="Wieneger R.A.B."/>
            <person name="Wosten H.A.B."/>
            <person name="Martin F."/>
            <person name="Coutinho P.M."/>
            <person name="de Vries R."/>
            <person name="Martinez A.T."/>
            <person name="Klopp C."/>
            <person name="Pontarotti P."/>
            <person name="Henrissat B."/>
            <person name="Record E."/>
        </authorList>
    </citation>
    <scope>NUCLEOTIDE SEQUENCE [LARGE SCALE GENOMIC DNA]</scope>
    <source>
        <strain evidence="2">BRFM137</strain>
    </source>
</reference>
<dbReference type="HOGENOM" id="CLU_013871_2_2_1"/>
<dbReference type="InterPro" id="IPR011009">
    <property type="entry name" value="Kinase-like_dom_sf"/>
</dbReference>